<organism evidence="1 2">
    <name type="scientific">Chitinophaga caseinilytica</name>
    <dbReference type="NCBI Taxonomy" id="2267521"/>
    <lineage>
        <taxon>Bacteria</taxon>
        <taxon>Pseudomonadati</taxon>
        <taxon>Bacteroidota</taxon>
        <taxon>Chitinophagia</taxon>
        <taxon>Chitinophagales</taxon>
        <taxon>Chitinophagaceae</taxon>
        <taxon>Chitinophaga</taxon>
    </lineage>
</organism>
<dbReference type="PANTHER" id="PTHR38477:SF1">
    <property type="entry name" value="MUREIN L,D-TRANSPEPTIDASE CATALYTIC DOMAIN FAMILY PROTEIN"/>
    <property type="match status" value="1"/>
</dbReference>
<reference evidence="1 2" key="1">
    <citation type="submission" date="2024-03" db="EMBL/GenBank/DDBJ databases">
        <title>Chitinophaga caseinilytica sp. nov., a casein hydrolysing bacterium isolated from forest soil.</title>
        <authorList>
            <person name="Lee D.S."/>
            <person name="Han D.M."/>
            <person name="Baek J.H."/>
            <person name="Choi D.G."/>
            <person name="Jeon J.H."/>
            <person name="Jeon C.O."/>
        </authorList>
    </citation>
    <scope>NUCLEOTIDE SEQUENCE [LARGE SCALE GENOMIC DNA]</scope>
    <source>
        <strain evidence="1 2">KACC 19118</strain>
    </source>
</reference>
<protein>
    <submittedName>
        <fullName evidence="1">Murein L,D-transpeptidase catalytic domain family protein</fullName>
    </submittedName>
</protein>
<keyword evidence="2" id="KW-1185">Reference proteome</keyword>
<dbReference type="Pfam" id="PF13645">
    <property type="entry name" value="YkuD_2"/>
    <property type="match status" value="1"/>
</dbReference>
<name>A0ABZ2Z793_9BACT</name>
<dbReference type="InterPro" id="IPR032676">
    <property type="entry name" value="YkuD_2"/>
</dbReference>
<dbReference type="PANTHER" id="PTHR38477">
    <property type="entry name" value="HYPOTHETICAL EXPORTED PROTEIN"/>
    <property type="match status" value="1"/>
</dbReference>
<accession>A0ABZ2Z793</accession>
<dbReference type="RefSeq" id="WP_341842335.1">
    <property type="nucleotide sequence ID" value="NZ_CP149792.1"/>
</dbReference>
<dbReference type="EMBL" id="CP150096">
    <property type="protein sequence ID" value="WZN47710.1"/>
    <property type="molecule type" value="Genomic_DNA"/>
</dbReference>
<sequence>MLKPVKLHAAASAAMMYDSLGLETAGLSRQAFERAMTGYHKLVSEGKIQKDNIISIIDFSLPSTSKRLFVIDLEEGKVLFNTLVSHGRNSGKAMATSFSNRPESFKSSLGFYVTGDTYQGQHGYSLRLEGTELGINDKAMERGIVMHAADYVNDKLGKAQGYIGRSLGCPAVPVNVHKKIIGSIRNGTCLFIYSPDRKYLASSRVLQPAA</sequence>
<evidence type="ECO:0000313" key="1">
    <source>
        <dbReference type="EMBL" id="WZN47710.1"/>
    </source>
</evidence>
<evidence type="ECO:0000313" key="2">
    <source>
        <dbReference type="Proteomes" id="UP001449657"/>
    </source>
</evidence>
<dbReference type="Proteomes" id="UP001449657">
    <property type="component" value="Chromosome"/>
</dbReference>
<gene>
    <name evidence="1" type="ORF">WJU22_05920</name>
</gene>
<proteinExistence type="predicted"/>